<reference evidence="7 8" key="1">
    <citation type="submission" date="2014-09" db="EMBL/GenBank/DDBJ databases">
        <authorList>
            <person name="Grob C."/>
            <person name="Taubert M."/>
            <person name="Howat A.M."/>
            <person name="Burns O.J."/>
            <person name="Dixon J.L."/>
            <person name="Chen Y."/>
            <person name="Murrell J.C."/>
        </authorList>
    </citation>
    <scope>NUCLEOTIDE SEQUENCE [LARGE SCALE GENOMIC DNA]</scope>
    <source>
        <strain evidence="7">L4</strain>
    </source>
</reference>
<evidence type="ECO:0000256" key="2">
    <source>
        <dbReference type="ARBA" id="ARBA00022475"/>
    </source>
</evidence>
<keyword evidence="5 6" id="KW-0472">Membrane</keyword>
<evidence type="ECO:0000313" key="8">
    <source>
        <dbReference type="Proteomes" id="UP000029999"/>
    </source>
</evidence>
<keyword evidence="2" id="KW-1003">Cell membrane</keyword>
<keyword evidence="4 6" id="KW-1133">Transmembrane helix</keyword>
<accession>A0A0A0BI98</accession>
<feature type="transmembrane region" description="Helical" evidence="6">
    <location>
        <begin position="140"/>
        <end position="164"/>
    </location>
</feature>
<keyword evidence="3 6" id="KW-0812">Transmembrane</keyword>
<dbReference type="PANTHER" id="PTHR30294">
    <property type="entry name" value="MEMBRANE COMPONENT OF ABC TRANSPORTER YHHJ-RELATED"/>
    <property type="match status" value="1"/>
</dbReference>
<name>A0A0A0BI98_9GAMM</name>
<dbReference type="PANTHER" id="PTHR30294:SF29">
    <property type="entry name" value="MULTIDRUG ABC TRANSPORTER PERMEASE YBHS-RELATED"/>
    <property type="match status" value="1"/>
</dbReference>
<proteinExistence type="predicted"/>
<evidence type="ECO:0000256" key="4">
    <source>
        <dbReference type="ARBA" id="ARBA00022989"/>
    </source>
</evidence>
<protein>
    <submittedName>
        <fullName evidence="7">ABC-type transport system involved in multi-copper enzyme maturation, permease component</fullName>
    </submittedName>
</protein>
<comment type="caution">
    <text evidence="7">The sequence shown here is derived from an EMBL/GenBank/DDBJ whole genome shotgun (WGS) entry which is preliminary data.</text>
</comment>
<feature type="transmembrane region" description="Helical" evidence="6">
    <location>
        <begin position="171"/>
        <end position="188"/>
    </location>
</feature>
<feature type="transmembrane region" description="Helical" evidence="6">
    <location>
        <begin position="12"/>
        <end position="34"/>
    </location>
</feature>
<comment type="subcellular location">
    <subcellularLocation>
        <location evidence="1">Cell membrane</location>
        <topology evidence="1">Multi-pass membrane protein</topology>
    </subcellularLocation>
</comment>
<organism evidence="7 8">
    <name type="scientific">Methylophaga thiooxydans</name>
    <dbReference type="NCBI Taxonomy" id="392484"/>
    <lineage>
        <taxon>Bacteria</taxon>
        <taxon>Pseudomonadati</taxon>
        <taxon>Pseudomonadota</taxon>
        <taxon>Gammaproteobacteria</taxon>
        <taxon>Thiotrichales</taxon>
        <taxon>Piscirickettsiaceae</taxon>
        <taxon>Methylophaga</taxon>
    </lineage>
</organism>
<dbReference type="GO" id="GO:0005886">
    <property type="term" value="C:plasma membrane"/>
    <property type="evidence" value="ECO:0007669"/>
    <property type="project" value="UniProtKB-SubCell"/>
</dbReference>
<dbReference type="AlphaFoldDB" id="A0A0A0BI98"/>
<dbReference type="Proteomes" id="UP000029999">
    <property type="component" value="Unassembled WGS sequence"/>
</dbReference>
<evidence type="ECO:0000256" key="6">
    <source>
        <dbReference type="SAM" id="Phobius"/>
    </source>
</evidence>
<dbReference type="InterPro" id="IPR051449">
    <property type="entry name" value="ABC-2_transporter_component"/>
</dbReference>
<dbReference type="Pfam" id="PF12679">
    <property type="entry name" value="ABC2_membrane_2"/>
    <property type="match status" value="1"/>
</dbReference>
<evidence type="ECO:0000256" key="1">
    <source>
        <dbReference type="ARBA" id="ARBA00004651"/>
    </source>
</evidence>
<sequence length="247" mass="27467">MLNIARNELHRLFLSPLAWVILAMTQLLLAYLFLTHIDYFNSVQSQISAIPGAPGVTEMIAIPLLNNAAIIILLISPLLTMRIIAEERRNETLSLLSSAPMSIRQIVLGKYFGTLSFFMLLALLTLLMPVSLHVGSTLDLFQLGAAMLGLTLLIASFTAIGLYISSLTKQPAIAAVSTFAILFFLWIIDWAGNSNEGFSVLSWLSLLNHFQPMTQGLVNTQDVSFYLIIIVTFILLTIRRLDRERLD</sequence>
<feature type="transmembrane region" description="Helical" evidence="6">
    <location>
        <begin position="106"/>
        <end position="128"/>
    </location>
</feature>
<dbReference type="STRING" id="392484.LP43_1023"/>
<feature type="transmembrane region" description="Helical" evidence="6">
    <location>
        <begin position="64"/>
        <end position="85"/>
    </location>
</feature>
<gene>
    <name evidence="7" type="ORF">LP43_1023</name>
</gene>
<evidence type="ECO:0000256" key="5">
    <source>
        <dbReference type="ARBA" id="ARBA00023136"/>
    </source>
</evidence>
<dbReference type="EMBL" id="JRQD01000002">
    <property type="protein sequence ID" value="KGM07412.1"/>
    <property type="molecule type" value="Genomic_DNA"/>
</dbReference>
<dbReference type="RefSeq" id="WP_281085147.1">
    <property type="nucleotide sequence ID" value="NZ_JRQD01000002.1"/>
</dbReference>
<feature type="transmembrane region" description="Helical" evidence="6">
    <location>
        <begin position="223"/>
        <end position="241"/>
    </location>
</feature>
<dbReference type="GO" id="GO:0140359">
    <property type="term" value="F:ABC-type transporter activity"/>
    <property type="evidence" value="ECO:0007669"/>
    <property type="project" value="InterPro"/>
</dbReference>
<evidence type="ECO:0000256" key="3">
    <source>
        <dbReference type="ARBA" id="ARBA00022692"/>
    </source>
</evidence>
<evidence type="ECO:0000313" key="7">
    <source>
        <dbReference type="EMBL" id="KGM07412.1"/>
    </source>
</evidence>